<keyword evidence="4" id="KW-1185">Reference proteome</keyword>
<dbReference type="InterPro" id="IPR003018">
    <property type="entry name" value="GAF"/>
</dbReference>
<dbReference type="GO" id="GO:0005829">
    <property type="term" value="C:cytosol"/>
    <property type="evidence" value="ECO:0007669"/>
    <property type="project" value="TreeGrafter"/>
</dbReference>
<dbReference type="PANTHER" id="PTHR21021">
    <property type="entry name" value="GAF/PUTATIVE CYTOSKELETAL PROTEIN"/>
    <property type="match status" value="1"/>
</dbReference>
<dbReference type="GeneID" id="11772663"/>
<dbReference type="PANTHER" id="PTHR21021:SF15">
    <property type="entry name" value="FREE METHIONINE-R-SULFOXIDE REDUCTASE"/>
    <property type="match status" value="1"/>
</dbReference>
<comment type="similarity">
    <text evidence="1">Belongs to the free Met sulfoxide reductase family.</text>
</comment>
<dbReference type="EMBL" id="JAMTCC010000017">
    <property type="protein sequence ID" value="MCT7945950.1"/>
    <property type="molecule type" value="Genomic_DNA"/>
</dbReference>
<evidence type="ECO:0000259" key="2">
    <source>
        <dbReference type="Pfam" id="PF13185"/>
    </source>
</evidence>
<reference evidence="3" key="1">
    <citation type="journal article" date="2023" name="Int. J. Syst. Evol. Microbiol.">
        <title>&lt;i&gt;Shewanella septentrionalis&lt;/i&gt; sp. nov. and &lt;i&gt;Shewanella holmiensis&lt;/i&gt; sp. nov., isolated from Baltic Sea water and sediments.</title>
        <authorList>
            <person name="Martin-Rodriguez A.J."/>
            <person name="Thorell K."/>
            <person name="Joffre E."/>
            <person name="Jensie-Markopoulos S."/>
            <person name="Moore E.R.B."/>
            <person name="Sjoling A."/>
        </authorList>
    </citation>
    <scope>NUCLEOTIDE SEQUENCE</scope>
    <source>
        <strain evidence="3">SP1W3</strain>
    </source>
</reference>
<evidence type="ECO:0000313" key="4">
    <source>
        <dbReference type="Proteomes" id="UP001155604"/>
    </source>
</evidence>
<dbReference type="SUPFAM" id="SSF55781">
    <property type="entry name" value="GAF domain-like"/>
    <property type="match status" value="1"/>
</dbReference>
<dbReference type="FunFam" id="3.30.450.40:FF:000008">
    <property type="entry name" value="GAF domain-containing proteins"/>
    <property type="match status" value="1"/>
</dbReference>
<gene>
    <name evidence="3" type="ORF">NE536_11345</name>
</gene>
<accession>A0A9X3AZ44</accession>
<dbReference type="AlphaFoldDB" id="A0A9X3AZ44"/>
<dbReference type="Gene3D" id="3.30.450.40">
    <property type="match status" value="1"/>
</dbReference>
<feature type="domain" description="GAF" evidence="2">
    <location>
        <begin position="41"/>
        <end position="143"/>
    </location>
</feature>
<comment type="caution">
    <text evidence="3">The sequence shown here is derived from an EMBL/GenBank/DDBJ whole genome shotgun (WGS) entry which is preliminary data.</text>
</comment>
<dbReference type="RefSeq" id="WP_006081912.1">
    <property type="nucleotide sequence ID" value="NZ_JAMTCC010000017.1"/>
</dbReference>
<dbReference type="Proteomes" id="UP001155604">
    <property type="component" value="Unassembled WGS sequence"/>
</dbReference>
<dbReference type="InterPro" id="IPR000614">
    <property type="entry name" value="FRMsr_CS"/>
</dbReference>
<dbReference type="InterPro" id="IPR051330">
    <property type="entry name" value="Phosphatase_reg/MetRdx"/>
</dbReference>
<name>A0A9X3AZ44_9GAMM</name>
<proteinExistence type="inferred from homology"/>
<evidence type="ECO:0000256" key="1">
    <source>
        <dbReference type="ARBA" id="ARBA00038454"/>
    </source>
</evidence>
<dbReference type="InterPro" id="IPR029016">
    <property type="entry name" value="GAF-like_dom_sf"/>
</dbReference>
<sequence length="152" mass="16650">MKSKFYESLNRQALALLEGEDDLVAAMANFSALLNDNLTELNWVGFYVMRGEQLVLGPFQGKVACTRIPLGKGVCGTAAFTNQTQRVADVHQFDGHIACDSASNSEIVVPVCAQGNVVAVLDIDSPIFDRFDEEDQKGLELLVKSFENCLFD</sequence>
<evidence type="ECO:0000313" key="3">
    <source>
        <dbReference type="EMBL" id="MCT7945950.1"/>
    </source>
</evidence>
<dbReference type="Pfam" id="PF13185">
    <property type="entry name" value="GAF_2"/>
    <property type="match status" value="1"/>
</dbReference>
<dbReference type="PROSITE" id="PS01320">
    <property type="entry name" value="UPF0067"/>
    <property type="match status" value="1"/>
</dbReference>
<protein>
    <submittedName>
        <fullName evidence="3">GAF domain-containing protein</fullName>
    </submittedName>
</protein>
<dbReference type="GO" id="GO:0033745">
    <property type="term" value="F:L-methionine-(R)-S-oxide reductase activity"/>
    <property type="evidence" value="ECO:0007669"/>
    <property type="project" value="TreeGrafter"/>
</dbReference>
<organism evidence="3 4">
    <name type="scientific">Shewanella septentrionalis</name>
    <dbReference type="NCBI Taxonomy" id="2952223"/>
    <lineage>
        <taxon>Bacteria</taxon>
        <taxon>Pseudomonadati</taxon>
        <taxon>Pseudomonadota</taxon>
        <taxon>Gammaproteobacteria</taxon>
        <taxon>Alteromonadales</taxon>
        <taxon>Shewanellaceae</taxon>
        <taxon>Shewanella</taxon>
    </lineage>
</organism>